<sequence length="370" mass="40399">MTQSIDDRSRSMLRVREEARPDGSLAREIEFSDVVFDPLGYAELHEAILHGPLHIPLHGRGKVVSSNIKGVEVGQDGRFTTKLESRFTSKSIGLVRGGWLPSAMALKDNSIVFPDRCVVAELNNRLRGGLSKPDADPDFIDLFADSAIRINPLLFVLEGDRGQNPEPETIEGHLHEAVSKLRSALPKAILVASDAQGLKGVLGLIQDTQPGMARKHDFLTRLNSKLKSPIGRRDVQARWDDVLAAADASGVTRTSLAVVAALSTVVVPGGKSPARRLLKFDNRYSQADTYNALSDLRALELLMHIFALFPNEHVMLCTADKSMALFWAGLQASNFTSVHGRLSFDVAPQDLLPGVSERQWKQALTADVAS</sequence>
<dbReference type="EMBL" id="CCNB01000045">
    <property type="protein sequence ID" value="CDX46251.1"/>
    <property type="molecule type" value="Genomic_DNA"/>
</dbReference>
<accession>A0A090FQR6</accession>
<proteinExistence type="predicted"/>
<evidence type="ECO:0000313" key="1">
    <source>
        <dbReference type="EMBL" id="CDX46251.1"/>
    </source>
</evidence>
<protein>
    <submittedName>
        <fullName evidence="1">Uncharacterized protein</fullName>
    </submittedName>
</protein>
<dbReference type="AlphaFoldDB" id="A0A090FQR6"/>
<dbReference type="Proteomes" id="UP000046373">
    <property type="component" value="Unassembled WGS sequence"/>
</dbReference>
<organism evidence="1 2">
    <name type="scientific">Mesorhizobium plurifarium</name>
    <dbReference type="NCBI Taxonomy" id="69974"/>
    <lineage>
        <taxon>Bacteria</taxon>
        <taxon>Pseudomonadati</taxon>
        <taxon>Pseudomonadota</taxon>
        <taxon>Alphaproteobacteria</taxon>
        <taxon>Hyphomicrobiales</taxon>
        <taxon>Phyllobacteriaceae</taxon>
        <taxon>Mesorhizobium</taxon>
    </lineage>
</organism>
<evidence type="ECO:0000313" key="2">
    <source>
        <dbReference type="Proteomes" id="UP000046373"/>
    </source>
</evidence>
<name>A0A090FQR6_MESPL</name>
<gene>
    <name evidence="1" type="ORF">MPLDJ20_80277</name>
</gene>
<reference evidence="1 2" key="1">
    <citation type="submission" date="2014-08" db="EMBL/GenBank/DDBJ databases">
        <authorList>
            <person name="Moulin Lionel"/>
        </authorList>
    </citation>
    <scope>NUCLEOTIDE SEQUENCE [LARGE SCALE GENOMIC DNA]</scope>
</reference>